<keyword evidence="2" id="KW-1185">Reference proteome</keyword>
<gene>
    <name evidence="1" type="ORF">ALEPTO_LOCUS4909</name>
</gene>
<dbReference type="Proteomes" id="UP000789508">
    <property type="component" value="Unassembled WGS sequence"/>
</dbReference>
<dbReference type="EMBL" id="CAJVPS010001237">
    <property type="protein sequence ID" value="CAG8530429.1"/>
    <property type="molecule type" value="Genomic_DNA"/>
</dbReference>
<organism evidence="1 2">
    <name type="scientific">Ambispora leptoticha</name>
    <dbReference type="NCBI Taxonomy" id="144679"/>
    <lineage>
        <taxon>Eukaryota</taxon>
        <taxon>Fungi</taxon>
        <taxon>Fungi incertae sedis</taxon>
        <taxon>Mucoromycota</taxon>
        <taxon>Glomeromycotina</taxon>
        <taxon>Glomeromycetes</taxon>
        <taxon>Archaeosporales</taxon>
        <taxon>Ambisporaceae</taxon>
        <taxon>Ambispora</taxon>
    </lineage>
</organism>
<evidence type="ECO:0000313" key="1">
    <source>
        <dbReference type="EMBL" id="CAG8530429.1"/>
    </source>
</evidence>
<dbReference type="AlphaFoldDB" id="A0A9N9AH81"/>
<comment type="caution">
    <text evidence="1">The sequence shown here is derived from an EMBL/GenBank/DDBJ whole genome shotgun (WGS) entry which is preliminary data.</text>
</comment>
<reference evidence="1" key="1">
    <citation type="submission" date="2021-06" db="EMBL/GenBank/DDBJ databases">
        <authorList>
            <person name="Kallberg Y."/>
            <person name="Tangrot J."/>
            <person name="Rosling A."/>
        </authorList>
    </citation>
    <scope>NUCLEOTIDE SEQUENCE</scope>
    <source>
        <strain evidence="1">FL130A</strain>
    </source>
</reference>
<evidence type="ECO:0000313" key="2">
    <source>
        <dbReference type="Proteomes" id="UP000789508"/>
    </source>
</evidence>
<dbReference type="OrthoDB" id="2438105at2759"/>
<proteinExistence type="predicted"/>
<protein>
    <submittedName>
        <fullName evidence="1">8373_t:CDS:1</fullName>
    </submittedName>
</protein>
<accession>A0A9N9AH81</accession>
<sequence length="160" mass="18931">MDDSKIKLLVKKLERGIQKEFELHQKWLNCWLHLPLRMCRLGGNNAQQFARSYWHIVLKKPWPKIPSLKELCYAKHLETDVIEENFGPKDALTNEMFLQEFSSFVNEIQVTGEQLRDIRKENRIAYKPQDSASLIQSDGQREQEADNLFKKLFISRLKTI</sequence>
<name>A0A9N9AH81_9GLOM</name>